<feature type="repeat" description="ARM" evidence="5">
    <location>
        <begin position="1057"/>
        <end position="1100"/>
    </location>
</feature>
<dbReference type="InterPro" id="IPR016024">
    <property type="entry name" value="ARM-type_fold"/>
</dbReference>
<evidence type="ECO:0000256" key="1">
    <source>
        <dbReference type="ARBA" id="ARBA00010394"/>
    </source>
</evidence>
<proteinExistence type="inferred from homology"/>
<dbReference type="InterPro" id="IPR002652">
    <property type="entry name" value="Importin-a_IBB"/>
</dbReference>
<dbReference type="SUPFAM" id="SSF52540">
    <property type="entry name" value="P-loop containing nucleoside triphosphate hydrolases"/>
    <property type="match status" value="1"/>
</dbReference>
<evidence type="ECO:0000313" key="11">
    <source>
        <dbReference type="Proteomes" id="UP000054721"/>
    </source>
</evidence>
<dbReference type="Pfam" id="PF03796">
    <property type="entry name" value="DnaB_C"/>
    <property type="match status" value="1"/>
</dbReference>
<dbReference type="Gene3D" id="3.40.50.300">
    <property type="entry name" value="P-loop containing nucleotide triphosphate hydrolases"/>
    <property type="match status" value="1"/>
</dbReference>
<accession>A0A0V1LTL3</accession>
<evidence type="ECO:0000256" key="7">
    <source>
        <dbReference type="SAM" id="MobiDB-lite"/>
    </source>
</evidence>
<feature type="domain" description="IBB" evidence="9">
    <location>
        <begin position="939"/>
        <end position="1002"/>
    </location>
</feature>
<feature type="repeat" description="ARM" evidence="5">
    <location>
        <begin position="1311"/>
        <end position="1339"/>
    </location>
</feature>
<dbReference type="InterPro" id="IPR036975">
    <property type="entry name" value="Importin-a_IBB_sf"/>
</dbReference>
<feature type="region of interest" description="Disordered" evidence="7">
    <location>
        <begin position="1"/>
        <end position="26"/>
    </location>
</feature>
<evidence type="ECO:0000256" key="3">
    <source>
        <dbReference type="ARBA" id="ARBA00022737"/>
    </source>
</evidence>
<dbReference type="SUPFAM" id="SSF48371">
    <property type="entry name" value="ARM repeat"/>
    <property type="match status" value="1"/>
</dbReference>
<gene>
    <name evidence="10" type="ORF">T02_2772</name>
</gene>
<evidence type="ECO:0000313" key="10">
    <source>
        <dbReference type="EMBL" id="KRZ62695.1"/>
    </source>
</evidence>
<keyword evidence="4" id="KW-0653">Protein transport</keyword>
<feature type="repeat" description="ARM" evidence="5">
    <location>
        <begin position="1227"/>
        <end position="1265"/>
    </location>
</feature>
<keyword evidence="2 6" id="KW-0813">Transport</keyword>
<dbReference type="InterPro" id="IPR032413">
    <property type="entry name" value="Arm_3"/>
</dbReference>
<dbReference type="GO" id="GO:0061608">
    <property type="term" value="F:nuclear import signal receptor activity"/>
    <property type="evidence" value="ECO:0007669"/>
    <property type="project" value="InterPro"/>
</dbReference>
<evidence type="ECO:0000259" key="8">
    <source>
        <dbReference type="PROSITE" id="PS51199"/>
    </source>
</evidence>
<dbReference type="InterPro" id="IPR000225">
    <property type="entry name" value="Armadillo"/>
</dbReference>
<dbReference type="InterPro" id="IPR013094">
    <property type="entry name" value="AB_hydrolase_3"/>
</dbReference>
<name>A0A0V1LTL3_9BILA</name>
<dbReference type="EMBL" id="JYDW01000007">
    <property type="protein sequence ID" value="KRZ62695.1"/>
    <property type="molecule type" value="Genomic_DNA"/>
</dbReference>
<evidence type="ECO:0000256" key="2">
    <source>
        <dbReference type="ARBA" id="ARBA00022448"/>
    </source>
</evidence>
<dbReference type="SMART" id="SM00185">
    <property type="entry name" value="ARM"/>
    <property type="match status" value="8"/>
</dbReference>
<dbReference type="SUPFAM" id="SSF53474">
    <property type="entry name" value="alpha/beta-Hydrolases"/>
    <property type="match status" value="2"/>
</dbReference>
<keyword evidence="3" id="KW-0677">Repeat</keyword>
<comment type="caution">
    <text evidence="10">The sequence shown here is derived from an EMBL/GenBank/DDBJ whole genome shotgun (WGS) entry which is preliminary data.</text>
</comment>
<dbReference type="InterPro" id="IPR007694">
    <property type="entry name" value="DNA_helicase_DnaB-like_C"/>
</dbReference>
<evidence type="ECO:0000259" key="9">
    <source>
        <dbReference type="PROSITE" id="PS51214"/>
    </source>
</evidence>
<dbReference type="PROSITE" id="PS51199">
    <property type="entry name" value="SF4_HELICASE"/>
    <property type="match status" value="1"/>
</dbReference>
<feature type="repeat" description="ARM" evidence="5">
    <location>
        <begin position="1100"/>
        <end position="1127"/>
    </location>
</feature>
<dbReference type="GO" id="GO:0005524">
    <property type="term" value="F:ATP binding"/>
    <property type="evidence" value="ECO:0007669"/>
    <property type="project" value="InterPro"/>
</dbReference>
<feature type="domain" description="SF4 helicase" evidence="8">
    <location>
        <begin position="272"/>
        <end position="476"/>
    </location>
</feature>
<dbReference type="CDD" id="cd01122">
    <property type="entry name" value="Twinkle_C"/>
    <property type="match status" value="1"/>
</dbReference>
<protein>
    <submittedName>
        <fullName evidence="10">Importin subunit alpha-4</fullName>
    </submittedName>
</protein>
<keyword evidence="11" id="KW-1185">Reference proteome</keyword>
<dbReference type="Proteomes" id="UP000054721">
    <property type="component" value="Unassembled WGS sequence"/>
</dbReference>
<dbReference type="Gene3D" id="1.20.5.690">
    <property type="entry name" value="Importin-alpha, importin-beta-binding domain"/>
    <property type="match status" value="1"/>
</dbReference>
<dbReference type="InterPro" id="IPR027417">
    <property type="entry name" value="P-loop_NTPase"/>
</dbReference>
<dbReference type="PROSITE" id="PS50176">
    <property type="entry name" value="ARM_REPEAT"/>
    <property type="match status" value="4"/>
</dbReference>
<dbReference type="GO" id="GO:0006260">
    <property type="term" value="P:DNA replication"/>
    <property type="evidence" value="ECO:0007669"/>
    <property type="project" value="InterPro"/>
</dbReference>
<dbReference type="FunFam" id="1.25.10.10:FF:000009">
    <property type="entry name" value="Importin subunit alpha"/>
    <property type="match status" value="1"/>
</dbReference>
<dbReference type="PANTHER" id="PTHR23316">
    <property type="entry name" value="IMPORTIN ALPHA"/>
    <property type="match status" value="1"/>
</dbReference>
<dbReference type="PROSITE" id="PS51214">
    <property type="entry name" value="IBB"/>
    <property type="match status" value="1"/>
</dbReference>
<dbReference type="InterPro" id="IPR029058">
    <property type="entry name" value="AB_hydrolase_fold"/>
</dbReference>
<dbReference type="STRING" id="6335.A0A0V1LTL3"/>
<dbReference type="GO" id="GO:0005634">
    <property type="term" value="C:nucleus"/>
    <property type="evidence" value="ECO:0007669"/>
    <property type="project" value="UniProtKB-ARBA"/>
</dbReference>
<dbReference type="Pfam" id="PF07859">
    <property type="entry name" value="Abhydrolase_3"/>
    <property type="match status" value="4"/>
</dbReference>
<evidence type="ECO:0000256" key="6">
    <source>
        <dbReference type="PROSITE-ProRule" id="PRU00561"/>
    </source>
</evidence>
<dbReference type="InterPro" id="IPR011989">
    <property type="entry name" value="ARM-like"/>
</dbReference>
<dbReference type="Gene3D" id="3.40.50.1820">
    <property type="entry name" value="alpha/beta hydrolase"/>
    <property type="match status" value="2"/>
</dbReference>
<dbReference type="OrthoDB" id="408631at2759"/>
<dbReference type="Gene3D" id="1.25.10.10">
    <property type="entry name" value="Leucine-rich Repeat Variant"/>
    <property type="match status" value="1"/>
</dbReference>
<comment type="similarity">
    <text evidence="1">Belongs to the importin alpha family.</text>
</comment>
<dbReference type="GO" id="GO:0006607">
    <property type="term" value="P:NLS-bearing protein import into nucleus"/>
    <property type="evidence" value="ECO:0007669"/>
    <property type="project" value="UniProtKB-ARBA"/>
</dbReference>
<sequence length="1861" mass="210526">MKRTINKVDTMMNGYSGSSDEEAASDSPKTVVHTVWNQSIPINQMSLPKLTRLRQLLSLRHIQDSTFAKYNVRATANGDGLIFPRYTDRVERVGVRQLKPSGLKIFRLTENRNQPGIIEETIPDSSTYVGFFGYHLVKSVDVETVLLFNEADALSVHQAAGKVALAVHDQYGPFQNQLLSLLTELIHVIIWPPPEKYNRGKLLAKSLTSTNCHLISPASCKNMRAADALALPGKGRQLITGVIKACERVEEKSLSTFDKLKELTKEYYYGYGSVSGICKWSRFSALNNYLKGFRLGELTLIGGGSACGKKTFLAEYALDICCQNVPTLWCCLELPVGRLTATLVEQDAFFEENTNQRSFDYWYEEISRLPMYFAKFDKVGFTKLKDIVEVIDRLAASKEVQHIVIDDVTALQEWTLAKNGYDLNLIFSDLRRLAQNRNCHITGSMLLSKFQNSKENNNADTLQQNAINMQAMKEADNVLVICTKKLAQDITDVEHENFLQIWKTRRGGDLVLSNYIEMNFNRMTKCYTLTVGDRALPEGTWRLCILPLVLVVVISIVVNQLYVPLPDRFAEREKMQVIETVARVLYMYPGKWLELFSTKWQLCWTRLVLNSLAWLCSYAYRSTEPQNVHIHTIMLDDVAARVYIPDKVDTDAAIVYIHGGGFVLLNVDSYDLITRHLAKLTNMITVSIEYRLAPEHKFPAAIDDCERAIVYFLRHAHKLYSINSDKVVLVGDSAGGNLAAVVTQRLRNKRIRPVLKFVDFMTPSYQMAYRLYGRTALPDPESIVRWMLVYLGLDVEHVPKVLRSDHVDPIRQLQLLQAVQHDQLPPEFLDPSYYKKPPPKLNNTESSEAMHQVQSYLLDWQVSPLLQQDMSDLPKALVLTCEFDPLRDEGYFYVHRLRQAGVNASWIHYNTGFHAMLNIHNEVPLGRQAIQDVATFIQISLFFGFTMSDHVNNTRILHFKNKGRNADELRRRRTDMSFELRKSKREDTLSKKRSIHVQSVEIDEATTSVLRDGNGLLMILQNAQSPDPIVQLNAVQQARKLLSSDRNPPIDDLIRSGILPVLVNCLGPHNSPELQFEAAWALTNIASGTSEQTKAVVHSGAVPLFLQLLQSPHMNVCEQAVWALGNIIGDGPHFRDYCIELGIIDPLLEFIKREVPIGFLRNVAWVIVNLCRSKEPPPSALTISKLLPALSVLVHHPDMSVLVDTVWALSYLTDGGNDQIQMVIDAGVVPKLVQLLNHREVKVQAAALRAVGNIVTGSDEQTQVVLNCEALSYMPELLAHQKEKINKEAVWFLSNITAGNREQVQAVINAGLIPTIIKLLEKSDFATQKEAAWAISNVTISGQREEVAFMVSQGVIPAMCSQLNSRDVQVVQVILDGLNNILKMAGDEVEVITQQIEDCGGLDHIETLQTHENEEIYKLAYEILDKYFTDDDDLMGVIFSLTCLFAYWFYRPLPNRLADRNVLQIIEPLIKILSYAGSDWQIYWARKSLHTLARLNTWAHSMSSDVESFDSQFDGVPVRIYIPKTLHSDGALVFIHGGGFVLFDVETYDALTRDLASETGMVTVSINYRLAPENIFPAAVEDCERALVHFLREGYQALRVNPLKVALIGDSAGGNLVAVTTQRLQRFRDLPSLKLQVLIYPFLQLLDLKTPSYRTALNEYAGTALLEPESLARYILMYLGLDTKHTEALLKNSHWSLVDRYGEQYGYISHSHLPKSFALEAFSNAESCVQDENLAALMEPYIFDPNFSPLLSENLTNLPPALIVTCEYDILRDEGFFYAKRLKEHNVDVFWWHLEDGFHGMFNMHRLLSLARAQLTKMSAFIRAVIGNSKTESEVATIMMSRFTLTDQLHNKSPRQVEQKT</sequence>
<evidence type="ECO:0000256" key="4">
    <source>
        <dbReference type="ARBA" id="ARBA00022927"/>
    </source>
</evidence>
<dbReference type="Pfam" id="PF16186">
    <property type="entry name" value="Arm_3"/>
    <property type="match status" value="1"/>
</dbReference>
<organism evidence="10 11">
    <name type="scientific">Trichinella nativa</name>
    <dbReference type="NCBI Taxonomy" id="6335"/>
    <lineage>
        <taxon>Eukaryota</taxon>
        <taxon>Metazoa</taxon>
        <taxon>Ecdysozoa</taxon>
        <taxon>Nematoda</taxon>
        <taxon>Enoplea</taxon>
        <taxon>Dorylaimia</taxon>
        <taxon>Trichinellida</taxon>
        <taxon>Trichinellidae</taxon>
        <taxon>Trichinella</taxon>
    </lineage>
</organism>
<dbReference type="Pfam" id="PF01749">
    <property type="entry name" value="IBB"/>
    <property type="match status" value="1"/>
</dbReference>
<reference evidence="10 11" key="1">
    <citation type="submission" date="2015-05" db="EMBL/GenBank/DDBJ databases">
        <title>Evolution of Trichinella species and genotypes.</title>
        <authorList>
            <person name="Korhonen P.K."/>
            <person name="Edoardo P."/>
            <person name="Giuseppe L.R."/>
            <person name="Gasser R.B."/>
        </authorList>
    </citation>
    <scope>NUCLEOTIDE SEQUENCE [LARGE SCALE GENOMIC DNA]</scope>
    <source>
        <strain evidence="10">ISS10</strain>
    </source>
</reference>
<dbReference type="Pfam" id="PF00514">
    <property type="entry name" value="Arm"/>
    <property type="match status" value="5"/>
</dbReference>
<dbReference type="GO" id="GO:0003678">
    <property type="term" value="F:DNA helicase activity"/>
    <property type="evidence" value="ECO:0007669"/>
    <property type="project" value="InterPro"/>
</dbReference>
<evidence type="ECO:0000256" key="5">
    <source>
        <dbReference type="PROSITE-ProRule" id="PRU00259"/>
    </source>
</evidence>
<dbReference type="GO" id="GO:0016787">
    <property type="term" value="F:hydrolase activity"/>
    <property type="evidence" value="ECO:0007669"/>
    <property type="project" value="InterPro"/>
</dbReference>